<dbReference type="AlphaFoldDB" id="A0A7C8TRL1"/>
<accession>A0A7C8TRL1</accession>
<protein>
    <submittedName>
        <fullName evidence="2">Uncharacterized protein</fullName>
    </submittedName>
</protein>
<feature type="region of interest" description="Disordered" evidence="1">
    <location>
        <begin position="63"/>
        <end position="85"/>
    </location>
</feature>
<evidence type="ECO:0000313" key="2">
    <source>
        <dbReference type="EMBL" id="TGJ67315.1"/>
    </source>
</evidence>
<comment type="caution">
    <text evidence="2">The sequence shown here is derived from an EMBL/GenBank/DDBJ whole genome shotgun (WGS) entry which is preliminary data.</text>
</comment>
<dbReference type="Proteomes" id="UP000297595">
    <property type="component" value="Unassembled WGS sequence"/>
</dbReference>
<gene>
    <name evidence="2" type="ORF">EYR41_006451</name>
</gene>
<evidence type="ECO:0000256" key="1">
    <source>
        <dbReference type="SAM" id="MobiDB-lite"/>
    </source>
</evidence>
<reference evidence="2 3" key="1">
    <citation type="submission" date="2019-03" db="EMBL/GenBank/DDBJ databases">
        <title>Nematode-trapping fungi genome.</title>
        <authorList>
            <person name="Vidal-Diez De Ulzurrun G."/>
        </authorList>
    </citation>
    <scope>NUCLEOTIDE SEQUENCE [LARGE SCALE GENOMIC DNA]</scope>
    <source>
        <strain evidence="2 3">TWF154</strain>
    </source>
</reference>
<dbReference type="EMBL" id="SOZJ01000004">
    <property type="protein sequence ID" value="TGJ67315.1"/>
    <property type="molecule type" value="Genomic_DNA"/>
</dbReference>
<name>A0A7C8TRL1_ORBOL</name>
<organism evidence="2 3">
    <name type="scientific">Orbilia oligospora</name>
    <name type="common">Nematode-trapping fungus</name>
    <name type="synonym">Arthrobotrys oligospora</name>
    <dbReference type="NCBI Taxonomy" id="2813651"/>
    <lineage>
        <taxon>Eukaryota</taxon>
        <taxon>Fungi</taxon>
        <taxon>Dikarya</taxon>
        <taxon>Ascomycota</taxon>
        <taxon>Pezizomycotina</taxon>
        <taxon>Orbiliomycetes</taxon>
        <taxon>Orbiliales</taxon>
        <taxon>Orbiliaceae</taxon>
        <taxon>Orbilia</taxon>
    </lineage>
</organism>
<feature type="region of interest" description="Disordered" evidence="1">
    <location>
        <begin position="1"/>
        <end position="31"/>
    </location>
</feature>
<sequence length="85" mass="9494">MRTDVINSVLAKKFQSGSPRNPTKRAAGHQSSTIRFSIRKLDWIGCQGMWPLTLDYMSRLHNGEPNRPQYLGPTTLVSDRAAPAP</sequence>
<evidence type="ECO:0000313" key="3">
    <source>
        <dbReference type="Proteomes" id="UP000297595"/>
    </source>
</evidence>
<proteinExistence type="predicted"/>